<evidence type="ECO:0000313" key="5">
    <source>
        <dbReference type="Proteomes" id="UP000653454"/>
    </source>
</evidence>
<reference evidence="4" key="1">
    <citation type="submission" date="2020-11" db="EMBL/GenBank/DDBJ databases">
        <authorList>
            <person name="Whiteford S."/>
        </authorList>
    </citation>
    <scope>NUCLEOTIDE SEQUENCE</scope>
</reference>
<evidence type="ECO:0000256" key="2">
    <source>
        <dbReference type="SAM" id="MobiDB-lite"/>
    </source>
</evidence>
<dbReference type="PANTHER" id="PTHR13633">
    <property type="entry name" value="MITOCHONDRIAL TRANSCRIPTION RESCUE FACTOR 1"/>
    <property type="match status" value="1"/>
</dbReference>
<evidence type="ECO:0000313" key="4">
    <source>
        <dbReference type="EMBL" id="CAG9122557.1"/>
    </source>
</evidence>
<keyword evidence="5" id="KW-1185">Reference proteome</keyword>
<dbReference type="SUPFAM" id="SSF55174">
    <property type="entry name" value="Alpha-L RNA-binding motif"/>
    <property type="match status" value="1"/>
</dbReference>
<dbReference type="Gene3D" id="3.10.290.10">
    <property type="entry name" value="RNA-binding S4 domain"/>
    <property type="match status" value="1"/>
</dbReference>
<dbReference type="InterPro" id="IPR036986">
    <property type="entry name" value="S4_RNA-bd_sf"/>
</dbReference>
<dbReference type="Pfam" id="PF25818">
    <property type="entry name" value="MTRES1_C"/>
    <property type="match status" value="1"/>
</dbReference>
<comment type="caution">
    <text evidence="4">The sequence shown here is derived from an EMBL/GenBank/DDBJ whole genome shotgun (WGS) entry which is preliminary data.</text>
</comment>
<sequence>MNSLNRRLISLLLNEAKIARRIPNKSSYSQVFRPRITHIISPIKFNVYPVPSNLTRNKSKKVQHDSDDEDDFQDDDSSLSRDSKVVKFNATSMRTDAILKLALGVARNKIETVFYESKIRVNGKKIMKKSHGIKQGDEIDVIKSVSAKNPDHLNVSRVEIINVTAKEESILITARRFKSLLIENYEEDPYKASTTSDE</sequence>
<dbReference type="AlphaFoldDB" id="A0A8S4F397"/>
<dbReference type="PROSITE" id="PS50889">
    <property type="entry name" value="S4"/>
    <property type="match status" value="1"/>
</dbReference>
<evidence type="ECO:0000256" key="1">
    <source>
        <dbReference type="PROSITE-ProRule" id="PRU00182"/>
    </source>
</evidence>
<name>A0A8S4F397_PLUXY</name>
<dbReference type="GO" id="GO:0003723">
    <property type="term" value="F:RNA binding"/>
    <property type="evidence" value="ECO:0007669"/>
    <property type="project" value="UniProtKB-KW"/>
</dbReference>
<dbReference type="GO" id="GO:0005739">
    <property type="term" value="C:mitochondrion"/>
    <property type="evidence" value="ECO:0007669"/>
    <property type="project" value="TreeGrafter"/>
</dbReference>
<gene>
    <name evidence="4" type="ORF">PLXY2_LOCUS7636</name>
</gene>
<keyword evidence="1" id="KW-0694">RNA-binding</keyword>
<proteinExistence type="predicted"/>
<evidence type="ECO:0000259" key="3">
    <source>
        <dbReference type="Pfam" id="PF25818"/>
    </source>
</evidence>
<dbReference type="PANTHER" id="PTHR13633:SF3">
    <property type="entry name" value="MITOCHONDRIAL TRANSCRIPTION RESCUE FACTOR 1"/>
    <property type="match status" value="1"/>
</dbReference>
<accession>A0A8S4F397</accession>
<organism evidence="4 5">
    <name type="scientific">Plutella xylostella</name>
    <name type="common">Diamondback moth</name>
    <name type="synonym">Plutella maculipennis</name>
    <dbReference type="NCBI Taxonomy" id="51655"/>
    <lineage>
        <taxon>Eukaryota</taxon>
        <taxon>Metazoa</taxon>
        <taxon>Ecdysozoa</taxon>
        <taxon>Arthropoda</taxon>
        <taxon>Hexapoda</taxon>
        <taxon>Insecta</taxon>
        <taxon>Pterygota</taxon>
        <taxon>Neoptera</taxon>
        <taxon>Endopterygota</taxon>
        <taxon>Lepidoptera</taxon>
        <taxon>Glossata</taxon>
        <taxon>Ditrysia</taxon>
        <taxon>Yponomeutoidea</taxon>
        <taxon>Plutellidae</taxon>
        <taxon>Plutella</taxon>
    </lineage>
</organism>
<dbReference type="GO" id="GO:1903108">
    <property type="term" value="P:regulation of mitochondrial transcription"/>
    <property type="evidence" value="ECO:0007669"/>
    <property type="project" value="TreeGrafter"/>
</dbReference>
<dbReference type="EMBL" id="CAJHNJ030000027">
    <property type="protein sequence ID" value="CAG9122557.1"/>
    <property type="molecule type" value="Genomic_DNA"/>
</dbReference>
<feature type="region of interest" description="Disordered" evidence="2">
    <location>
        <begin position="56"/>
        <end position="79"/>
    </location>
</feature>
<dbReference type="InterPro" id="IPR057896">
    <property type="entry name" value="MTRES1_C"/>
</dbReference>
<feature type="domain" description="Mitochondrial transcription rescue factor 1 C-terminal" evidence="3">
    <location>
        <begin position="90"/>
        <end position="181"/>
    </location>
</feature>
<feature type="compositionally biased region" description="Acidic residues" evidence="2">
    <location>
        <begin position="66"/>
        <end position="77"/>
    </location>
</feature>
<dbReference type="Proteomes" id="UP000653454">
    <property type="component" value="Unassembled WGS sequence"/>
</dbReference>
<protein>
    <submittedName>
        <fullName evidence="4">(diamondback moth) hypothetical protein</fullName>
    </submittedName>
</protein>